<feature type="compositionally biased region" description="Low complexity" evidence="1">
    <location>
        <begin position="368"/>
        <end position="377"/>
    </location>
</feature>
<dbReference type="InterPro" id="IPR024516">
    <property type="entry name" value="Mce_C"/>
</dbReference>
<keyword evidence="2" id="KW-1133">Transmembrane helix</keyword>
<reference evidence="5 6" key="1">
    <citation type="journal article" date="2014" name="Genome Announc.">
        <title>Draft Genome Sequence of the Antitrypanosomally Active Sponge-Associated Bacterium Actinokineospora sp. Strain EG49.</title>
        <authorList>
            <person name="Harjes J."/>
            <person name="Ryu T."/>
            <person name="Abdelmohsen U.R."/>
            <person name="Moitinho-Silva L."/>
            <person name="Horn H."/>
            <person name="Ravasi T."/>
            <person name="Hentschel U."/>
        </authorList>
    </citation>
    <scope>NUCLEOTIDE SEQUENCE [LARGE SCALE GENOMIC DNA]</scope>
    <source>
        <strain evidence="5 6">EG49</strain>
    </source>
</reference>
<gene>
    <name evidence="5" type="ORF">UO65_1213</name>
</gene>
<feature type="region of interest" description="Disordered" evidence="1">
    <location>
        <begin position="359"/>
        <end position="421"/>
    </location>
</feature>
<proteinExistence type="predicted"/>
<dbReference type="InterPro" id="IPR003399">
    <property type="entry name" value="Mce/MlaD"/>
</dbReference>
<sequence>MLTTTVRRQLIAFAVIAVVAVVYALFRFTDLGRAFGSEGYRVRMELVESGGIFTNAEVTYRGVNVGRVGEIRLTPGGMEVDLDIEPSAPDIPADLDALVANRSAVGEQFVDLRPRHDGGEVLREGSLIPADRTKTPVSTDTVIRDLDGLARSVPTDSLRTVVDELDKAFTGTGPDLQVLLDTASEFTRAAKENLPETIKLIQDGNTVLDTQAANSGNIKSFAADLAEVTAQLKASDPALRTLIANTPAAADSVVNLLRESGQGLGVLTANLLTTSDILRARVDGIELALVVYPVLAVGPKTVAPGDGTAHLGLALNLFDPPPCTKGYEGTTRRAGTDAAPIAENTAAYCAEPLGSPINVRGSQNAPFGGSPTTPSPGDIAANQDRSREQLAAMAAANLPGTVGQPGSPSPPSLAGLLGLGG</sequence>
<dbReference type="InterPro" id="IPR005693">
    <property type="entry name" value="Mce"/>
</dbReference>
<evidence type="ECO:0000313" key="6">
    <source>
        <dbReference type="Proteomes" id="UP000019277"/>
    </source>
</evidence>
<evidence type="ECO:0000259" key="4">
    <source>
        <dbReference type="Pfam" id="PF11887"/>
    </source>
</evidence>
<evidence type="ECO:0000259" key="3">
    <source>
        <dbReference type="Pfam" id="PF02470"/>
    </source>
</evidence>
<dbReference type="PANTHER" id="PTHR33371">
    <property type="entry name" value="INTERMEMBRANE PHOSPHOLIPID TRANSPORT SYSTEM BINDING PROTEIN MLAD-RELATED"/>
    <property type="match status" value="1"/>
</dbReference>
<keyword evidence="2" id="KW-0812">Transmembrane</keyword>
<accession>W7J3G7</accession>
<feature type="compositionally biased region" description="Low complexity" evidence="1">
    <location>
        <begin position="412"/>
        <end position="421"/>
    </location>
</feature>
<feature type="domain" description="Mce/MlaD" evidence="3">
    <location>
        <begin position="39"/>
        <end position="114"/>
    </location>
</feature>
<dbReference type="GO" id="GO:0005576">
    <property type="term" value="C:extracellular region"/>
    <property type="evidence" value="ECO:0007669"/>
    <property type="project" value="TreeGrafter"/>
</dbReference>
<dbReference type="InterPro" id="IPR052336">
    <property type="entry name" value="MlaD_Phospholipid_Transporter"/>
</dbReference>
<dbReference type="EMBL" id="AYXG01000043">
    <property type="protein sequence ID" value="EWC63536.1"/>
    <property type="molecule type" value="Genomic_DNA"/>
</dbReference>
<feature type="domain" description="Mammalian cell entry C-terminal" evidence="4">
    <location>
        <begin position="120"/>
        <end position="282"/>
    </location>
</feature>
<dbReference type="RefSeq" id="WP_035279495.1">
    <property type="nucleotide sequence ID" value="NZ_AYXG01000043.1"/>
</dbReference>
<dbReference type="PATRIC" id="fig|909613.9.peg.1231"/>
<name>W7J3G7_9PSEU</name>
<organism evidence="5 6">
    <name type="scientific">Actinokineospora spheciospongiae</name>
    <dbReference type="NCBI Taxonomy" id="909613"/>
    <lineage>
        <taxon>Bacteria</taxon>
        <taxon>Bacillati</taxon>
        <taxon>Actinomycetota</taxon>
        <taxon>Actinomycetes</taxon>
        <taxon>Pseudonocardiales</taxon>
        <taxon>Pseudonocardiaceae</taxon>
        <taxon>Actinokineospora</taxon>
    </lineage>
</organism>
<keyword evidence="2" id="KW-0472">Membrane</keyword>
<feature type="transmembrane region" description="Helical" evidence="2">
    <location>
        <begin position="6"/>
        <end position="26"/>
    </location>
</feature>
<evidence type="ECO:0000256" key="2">
    <source>
        <dbReference type="SAM" id="Phobius"/>
    </source>
</evidence>
<evidence type="ECO:0000256" key="1">
    <source>
        <dbReference type="SAM" id="MobiDB-lite"/>
    </source>
</evidence>
<dbReference type="NCBIfam" id="TIGR00996">
    <property type="entry name" value="Mtu_fam_mce"/>
    <property type="match status" value="1"/>
</dbReference>
<dbReference type="AlphaFoldDB" id="W7J3G7"/>
<dbReference type="Proteomes" id="UP000019277">
    <property type="component" value="Unassembled WGS sequence"/>
</dbReference>
<dbReference type="Pfam" id="PF02470">
    <property type="entry name" value="MlaD"/>
    <property type="match status" value="1"/>
</dbReference>
<dbReference type="PANTHER" id="PTHR33371:SF16">
    <property type="entry name" value="MCE-FAMILY PROTEIN MCE3F"/>
    <property type="match status" value="1"/>
</dbReference>
<dbReference type="Pfam" id="PF11887">
    <property type="entry name" value="Mce4_CUP1"/>
    <property type="match status" value="1"/>
</dbReference>
<evidence type="ECO:0000313" key="5">
    <source>
        <dbReference type="EMBL" id="EWC63536.1"/>
    </source>
</evidence>
<comment type="caution">
    <text evidence="5">The sequence shown here is derived from an EMBL/GenBank/DDBJ whole genome shotgun (WGS) entry which is preliminary data.</text>
</comment>
<dbReference type="eggNOG" id="COG1463">
    <property type="taxonomic scope" value="Bacteria"/>
</dbReference>
<protein>
    <submittedName>
        <fullName evidence="5">MCE-family protein Mce1F</fullName>
    </submittedName>
</protein>
<dbReference type="OrthoDB" id="4741753at2"/>
<dbReference type="STRING" id="909613.UO65_1213"/>
<keyword evidence="6" id="KW-1185">Reference proteome</keyword>